<dbReference type="Proteomes" id="UP000823638">
    <property type="component" value="Unassembled WGS sequence"/>
</dbReference>
<accession>A0A9D9HP62</accession>
<name>A0A9D9HP62_9SPIR</name>
<dbReference type="AlphaFoldDB" id="A0A9D9HP62"/>
<feature type="signal peptide" evidence="1">
    <location>
        <begin position="1"/>
        <end position="19"/>
    </location>
</feature>
<feature type="chain" id="PRO_5038527805" evidence="1">
    <location>
        <begin position="20"/>
        <end position="231"/>
    </location>
</feature>
<keyword evidence="1" id="KW-0732">Signal</keyword>
<organism evidence="2 3">
    <name type="scientific">Candidatus Gallitreponema excrementavium</name>
    <dbReference type="NCBI Taxonomy" id="2840840"/>
    <lineage>
        <taxon>Bacteria</taxon>
        <taxon>Pseudomonadati</taxon>
        <taxon>Spirochaetota</taxon>
        <taxon>Spirochaetia</taxon>
        <taxon>Spirochaetales</taxon>
        <taxon>Candidatus Gallitreponema</taxon>
    </lineage>
</organism>
<comment type="caution">
    <text evidence="2">The sequence shown here is derived from an EMBL/GenBank/DDBJ whole genome shotgun (WGS) entry which is preliminary data.</text>
</comment>
<proteinExistence type="predicted"/>
<sequence>MKKLLCLFSLFLVLSFTLTGCKGFFDVINTGSYTVTLVNDLPGKVITEITLESVDEFSWNKYQESLDLMRGEKYTFYGVAGGDYTVKFVARDANYPAGDEKAYISKDNLSLGAATEVEYRIKNVQEDNKLAKINITNETGYTLKEIRYTVDDKDWENAKKETLAIEDGLTRVKYLPEGEYYLKFYYSVSQSQTEATTEYEGDCLLMLSKKIKIEAGEEYNLTVNPPAGTLF</sequence>
<evidence type="ECO:0000256" key="1">
    <source>
        <dbReference type="SAM" id="SignalP"/>
    </source>
</evidence>
<reference evidence="2" key="1">
    <citation type="submission" date="2020-10" db="EMBL/GenBank/DDBJ databases">
        <authorList>
            <person name="Gilroy R."/>
        </authorList>
    </citation>
    <scope>NUCLEOTIDE SEQUENCE</scope>
    <source>
        <strain evidence="2">10532</strain>
    </source>
</reference>
<protein>
    <submittedName>
        <fullName evidence="2">Uncharacterized protein</fullName>
    </submittedName>
</protein>
<reference evidence="2" key="2">
    <citation type="journal article" date="2021" name="PeerJ">
        <title>Extensive microbial diversity within the chicken gut microbiome revealed by metagenomics and culture.</title>
        <authorList>
            <person name="Gilroy R."/>
            <person name="Ravi A."/>
            <person name="Getino M."/>
            <person name="Pursley I."/>
            <person name="Horton D.L."/>
            <person name="Alikhan N.F."/>
            <person name="Baker D."/>
            <person name="Gharbi K."/>
            <person name="Hall N."/>
            <person name="Watson M."/>
            <person name="Adriaenssens E.M."/>
            <person name="Foster-Nyarko E."/>
            <person name="Jarju S."/>
            <person name="Secka A."/>
            <person name="Antonio M."/>
            <person name="Oren A."/>
            <person name="Chaudhuri R.R."/>
            <person name="La Ragione R."/>
            <person name="Hildebrand F."/>
            <person name="Pallen M.J."/>
        </authorList>
    </citation>
    <scope>NUCLEOTIDE SEQUENCE</scope>
    <source>
        <strain evidence="2">10532</strain>
    </source>
</reference>
<dbReference type="EMBL" id="JADIMM010000054">
    <property type="protein sequence ID" value="MBO8457358.1"/>
    <property type="molecule type" value="Genomic_DNA"/>
</dbReference>
<gene>
    <name evidence="2" type="ORF">IAA81_03920</name>
</gene>
<evidence type="ECO:0000313" key="2">
    <source>
        <dbReference type="EMBL" id="MBO8457358.1"/>
    </source>
</evidence>
<evidence type="ECO:0000313" key="3">
    <source>
        <dbReference type="Proteomes" id="UP000823638"/>
    </source>
</evidence>
<dbReference type="PROSITE" id="PS51257">
    <property type="entry name" value="PROKAR_LIPOPROTEIN"/>
    <property type="match status" value="1"/>
</dbReference>